<dbReference type="GO" id="GO:0043565">
    <property type="term" value="F:sequence-specific DNA binding"/>
    <property type="evidence" value="ECO:0007669"/>
    <property type="project" value="InterPro"/>
</dbReference>
<dbReference type="EMBL" id="MLFK01000009">
    <property type="protein sequence ID" value="OIV40791.1"/>
    <property type="molecule type" value="Genomic_DNA"/>
</dbReference>
<evidence type="ECO:0000259" key="1">
    <source>
        <dbReference type="PROSITE" id="PS01124"/>
    </source>
</evidence>
<organism evidence="2 3">
    <name type="scientific">Flavobacterium johnsoniae</name>
    <name type="common">Cytophaga johnsonae</name>
    <dbReference type="NCBI Taxonomy" id="986"/>
    <lineage>
        <taxon>Bacteria</taxon>
        <taxon>Pseudomonadati</taxon>
        <taxon>Bacteroidota</taxon>
        <taxon>Flavobacteriia</taxon>
        <taxon>Flavobacteriales</taxon>
        <taxon>Flavobacteriaceae</taxon>
        <taxon>Flavobacterium</taxon>
    </lineage>
</organism>
<dbReference type="AlphaFoldDB" id="A0A1J7BQ15"/>
<proteinExistence type="predicted"/>
<gene>
    <name evidence="2" type="ORF">BKM63_18210</name>
</gene>
<dbReference type="Pfam" id="PF20240">
    <property type="entry name" value="DUF6597"/>
    <property type="match status" value="1"/>
</dbReference>
<evidence type="ECO:0000313" key="2">
    <source>
        <dbReference type="EMBL" id="OIV40791.1"/>
    </source>
</evidence>
<evidence type="ECO:0000313" key="3">
    <source>
        <dbReference type="Proteomes" id="UP000182826"/>
    </source>
</evidence>
<name>A0A1J7BQ15_FLAJO</name>
<feature type="domain" description="HTH araC/xylS-type" evidence="1">
    <location>
        <begin position="146"/>
        <end position="238"/>
    </location>
</feature>
<reference evidence="2 3" key="1">
    <citation type="submission" date="2016-10" db="EMBL/GenBank/DDBJ databases">
        <title>Draft Genome Sequence of Rhizobacteria Flavobacterium johnsoniae CI04.</title>
        <authorList>
            <person name="Bravo J.I."/>
            <person name="Lozano G.L."/>
            <person name="Handelsman J."/>
        </authorList>
    </citation>
    <scope>NUCLEOTIDE SEQUENCE [LARGE SCALE GENOMIC DNA]</scope>
    <source>
        <strain evidence="2 3">CI04</strain>
    </source>
</reference>
<protein>
    <submittedName>
        <fullName evidence="2">Transcriptional regulator</fullName>
    </submittedName>
</protein>
<keyword evidence="3" id="KW-1185">Reference proteome</keyword>
<dbReference type="Gene3D" id="1.10.10.60">
    <property type="entry name" value="Homeodomain-like"/>
    <property type="match status" value="1"/>
</dbReference>
<dbReference type="InterPro" id="IPR018060">
    <property type="entry name" value="HTH_AraC"/>
</dbReference>
<sequence>MTNDEIQYKKNLPDKAIADFVECFWMVENTTGIEKEVVVMPDANFDLVFSKDGNEPFQIYLLGLGTLYDKRKIDIDTKMFFISFKLIAAEYLFHQSIAHLLNEFQLLPDDFWGFKESDINDFDAFCIKASQIIKQFIPNTIDPRKQKLFELIYASNGEMTIKEFSEKTFWTSRQINRYFTRYFGISLKVYCGFLRFRVSFEQIKKGKLFPELNFSDQAHFSREVKKLSGVNPRELHQNKNDRFIQVSAINDK</sequence>
<dbReference type="InterPro" id="IPR046532">
    <property type="entry name" value="DUF6597"/>
</dbReference>
<dbReference type="GO" id="GO:0003700">
    <property type="term" value="F:DNA-binding transcription factor activity"/>
    <property type="evidence" value="ECO:0007669"/>
    <property type="project" value="InterPro"/>
</dbReference>
<accession>A0A1J7BQ15</accession>
<dbReference type="PROSITE" id="PS01124">
    <property type="entry name" value="HTH_ARAC_FAMILY_2"/>
    <property type="match status" value="1"/>
</dbReference>
<comment type="caution">
    <text evidence="2">The sequence shown here is derived from an EMBL/GenBank/DDBJ whole genome shotgun (WGS) entry which is preliminary data.</text>
</comment>
<dbReference type="OrthoDB" id="635259at2"/>
<dbReference type="RefSeq" id="WP_071637992.1">
    <property type="nucleotide sequence ID" value="NZ_MLFK01000009.1"/>
</dbReference>
<dbReference type="Proteomes" id="UP000182826">
    <property type="component" value="Unassembled WGS sequence"/>
</dbReference>